<organism evidence="3">
    <name type="scientific">uncultured Gemmatimonadaceae bacterium</name>
    <dbReference type="NCBI Taxonomy" id="246130"/>
    <lineage>
        <taxon>Bacteria</taxon>
        <taxon>Pseudomonadati</taxon>
        <taxon>Gemmatimonadota</taxon>
        <taxon>Gemmatimonadia</taxon>
        <taxon>Gemmatimonadales</taxon>
        <taxon>Gemmatimonadaceae</taxon>
        <taxon>environmental samples</taxon>
    </lineage>
</organism>
<dbReference type="GO" id="GO:0016151">
    <property type="term" value="F:nickel cation binding"/>
    <property type="evidence" value="ECO:0007669"/>
    <property type="project" value="UniProtKB-UniRule"/>
</dbReference>
<sequence>MSIAILDPFSGISGDMTLGALVDVGLDADWLKALPARLGLDGVTVRVQEVLRGEIACRKVDFDIPPQPHGRHIADIRRMIADAGVPPAVQERANACFTAIAVAEGAVHGMAPDDVHLHEVGAVDAILDVVGSVWGLAELGVTEVYCGTLSLGDGFVRAAHGVLPVPAPATLKLLEGLPVRPGPDGAGELVTPTGAALVKVLSRGAPPRAYVPTASGFGAGTRDPHGRANALRIVLAEHAPAGAQGAAALDGTARETLVALAADVDDAPGEYIAAAADALRGAGALDVVLLATAMKKGRPGTRIEVLARPADADRLEEVLLVESGTIGVRRWEVRRRALPRTMASVDVLGEAVAVKVVTLPDGRRRAKPEFDDVRRAAVRLGRPVSELAALAHDAAEVLTAP</sequence>
<protein>
    <recommendedName>
        <fullName evidence="2">Putative nickel insertion protein</fullName>
    </recommendedName>
</protein>
<gene>
    <name evidence="3" type="ORF">AVDCRST_MAG11-4135</name>
</gene>
<dbReference type="Pfam" id="PF01969">
    <property type="entry name" value="Ni_insertion"/>
    <property type="match status" value="1"/>
</dbReference>
<proteinExistence type="inferred from homology"/>
<dbReference type="InterPro" id="IPR002822">
    <property type="entry name" value="Ni_insertion"/>
</dbReference>
<dbReference type="NCBIfam" id="TIGR00299">
    <property type="entry name" value="nickel pincer cofactor biosynthesis protein LarC"/>
    <property type="match status" value="1"/>
</dbReference>
<dbReference type="AlphaFoldDB" id="A0A6J4MJD4"/>
<reference evidence="3" key="1">
    <citation type="submission" date="2020-02" db="EMBL/GenBank/DDBJ databases">
        <authorList>
            <person name="Meier V. D."/>
        </authorList>
    </citation>
    <scope>NUCLEOTIDE SEQUENCE</scope>
    <source>
        <strain evidence="3">AVDCRST_MAG11</strain>
    </source>
</reference>
<comment type="similarity">
    <text evidence="2">Belongs to the LarC family.</text>
</comment>
<evidence type="ECO:0000313" key="3">
    <source>
        <dbReference type="EMBL" id="CAA9361216.1"/>
    </source>
</evidence>
<accession>A0A6J4MJD4</accession>
<dbReference type="PANTHER" id="PTHR36566">
    <property type="entry name" value="NICKEL INSERTION PROTEIN-RELATED"/>
    <property type="match status" value="1"/>
</dbReference>
<dbReference type="EMBL" id="CADCTU010000883">
    <property type="protein sequence ID" value="CAA9361216.1"/>
    <property type="molecule type" value="Genomic_DNA"/>
</dbReference>
<dbReference type="PANTHER" id="PTHR36566:SF1">
    <property type="entry name" value="PYRIDINIUM-3,5-BISTHIOCARBOXYLIC ACID MONONUCLEOTIDE NICKEL INSERTION PROTEIN"/>
    <property type="match status" value="1"/>
</dbReference>
<dbReference type="Gene3D" id="3.30.70.1380">
    <property type="entry name" value="Transcriptional regulatory protein pf0864 domain like"/>
    <property type="match status" value="1"/>
</dbReference>
<keyword evidence="2" id="KW-0456">Lyase</keyword>
<dbReference type="GO" id="GO:0016829">
    <property type="term" value="F:lyase activity"/>
    <property type="evidence" value="ECO:0007669"/>
    <property type="project" value="UniProtKB-UniRule"/>
</dbReference>
<evidence type="ECO:0000256" key="1">
    <source>
        <dbReference type="ARBA" id="ARBA00022596"/>
    </source>
</evidence>
<dbReference type="HAMAP" id="MF_01074">
    <property type="entry name" value="LarC"/>
    <property type="match status" value="1"/>
</dbReference>
<evidence type="ECO:0000256" key="2">
    <source>
        <dbReference type="HAMAP-Rule" id="MF_01074"/>
    </source>
</evidence>
<keyword evidence="1 2" id="KW-0533">Nickel</keyword>
<name>A0A6J4MJD4_9BACT</name>